<evidence type="ECO:0000313" key="3">
    <source>
        <dbReference type="Proteomes" id="UP000327157"/>
    </source>
</evidence>
<comment type="caution">
    <text evidence="2">The sequence shown here is derived from an EMBL/GenBank/DDBJ whole genome shotgun (WGS) entry which is preliminary data.</text>
</comment>
<feature type="compositionally biased region" description="Polar residues" evidence="1">
    <location>
        <begin position="40"/>
        <end position="51"/>
    </location>
</feature>
<name>A0A5N5H3K2_9ROSA</name>
<protein>
    <submittedName>
        <fullName evidence="2">Uncharacterized protein</fullName>
    </submittedName>
</protein>
<keyword evidence="3" id="KW-1185">Reference proteome</keyword>
<accession>A0A5N5H3K2</accession>
<evidence type="ECO:0000256" key="1">
    <source>
        <dbReference type="SAM" id="MobiDB-lite"/>
    </source>
</evidence>
<gene>
    <name evidence="2" type="ORF">D8674_013553</name>
</gene>
<feature type="region of interest" description="Disordered" evidence="1">
    <location>
        <begin position="1"/>
        <end position="59"/>
    </location>
</feature>
<feature type="compositionally biased region" description="Basic residues" evidence="1">
    <location>
        <begin position="25"/>
        <end position="37"/>
    </location>
</feature>
<reference evidence="3" key="2">
    <citation type="submission" date="2019-10" db="EMBL/GenBank/DDBJ databases">
        <title>A de novo genome assembly of a pear dwarfing rootstock.</title>
        <authorList>
            <person name="Wang F."/>
            <person name="Wang J."/>
            <person name="Li S."/>
            <person name="Zhang Y."/>
            <person name="Fang M."/>
            <person name="Ma L."/>
            <person name="Zhao Y."/>
            <person name="Jiang S."/>
        </authorList>
    </citation>
    <scope>NUCLEOTIDE SEQUENCE [LARGE SCALE GENOMIC DNA]</scope>
</reference>
<dbReference type="EMBL" id="SMOL01000401">
    <property type="protein sequence ID" value="KAB2617684.1"/>
    <property type="molecule type" value="Genomic_DNA"/>
</dbReference>
<reference evidence="2 3" key="1">
    <citation type="submission" date="2019-09" db="EMBL/GenBank/DDBJ databases">
        <authorList>
            <person name="Ou C."/>
        </authorList>
    </citation>
    <scope>NUCLEOTIDE SEQUENCE [LARGE SCALE GENOMIC DNA]</scope>
    <source>
        <strain evidence="2">S2</strain>
        <tissue evidence="2">Leaf</tissue>
    </source>
</reference>
<reference evidence="2 3" key="3">
    <citation type="submission" date="2019-11" db="EMBL/GenBank/DDBJ databases">
        <title>A de novo genome assembly of a pear dwarfing rootstock.</title>
        <authorList>
            <person name="Wang F."/>
            <person name="Wang J."/>
            <person name="Li S."/>
            <person name="Zhang Y."/>
            <person name="Fang M."/>
            <person name="Ma L."/>
            <person name="Zhao Y."/>
            <person name="Jiang S."/>
        </authorList>
    </citation>
    <scope>NUCLEOTIDE SEQUENCE [LARGE SCALE GENOMIC DNA]</scope>
    <source>
        <strain evidence="2">S2</strain>
        <tissue evidence="2">Leaf</tissue>
    </source>
</reference>
<dbReference type="AlphaFoldDB" id="A0A5N5H3K2"/>
<evidence type="ECO:0000313" key="2">
    <source>
        <dbReference type="EMBL" id="KAB2617684.1"/>
    </source>
</evidence>
<sequence length="59" mass="6822">MDLLHHQKGSNTDLGADTLRTRDLYKKKKKEKKKKKTMQPLVQPQIASQGKTTRELSPF</sequence>
<organism evidence="2 3">
    <name type="scientific">Pyrus ussuriensis x Pyrus communis</name>
    <dbReference type="NCBI Taxonomy" id="2448454"/>
    <lineage>
        <taxon>Eukaryota</taxon>
        <taxon>Viridiplantae</taxon>
        <taxon>Streptophyta</taxon>
        <taxon>Embryophyta</taxon>
        <taxon>Tracheophyta</taxon>
        <taxon>Spermatophyta</taxon>
        <taxon>Magnoliopsida</taxon>
        <taxon>eudicotyledons</taxon>
        <taxon>Gunneridae</taxon>
        <taxon>Pentapetalae</taxon>
        <taxon>rosids</taxon>
        <taxon>fabids</taxon>
        <taxon>Rosales</taxon>
        <taxon>Rosaceae</taxon>
        <taxon>Amygdaloideae</taxon>
        <taxon>Maleae</taxon>
        <taxon>Pyrus</taxon>
    </lineage>
</organism>
<dbReference type="Proteomes" id="UP000327157">
    <property type="component" value="Chromosome 15"/>
</dbReference>
<proteinExistence type="predicted"/>